<dbReference type="Proteomes" id="UP000308197">
    <property type="component" value="Unassembled WGS sequence"/>
</dbReference>
<accession>A0A5C3P8F1</accession>
<dbReference type="InParanoid" id="A0A5C3P8F1"/>
<evidence type="ECO:0000313" key="3">
    <source>
        <dbReference type="Proteomes" id="UP000308197"/>
    </source>
</evidence>
<evidence type="ECO:0000256" key="1">
    <source>
        <dbReference type="SAM" id="MobiDB-lite"/>
    </source>
</evidence>
<reference evidence="2 3" key="1">
    <citation type="journal article" date="2019" name="Nat. Ecol. Evol.">
        <title>Megaphylogeny resolves global patterns of mushroom evolution.</title>
        <authorList>
            <person name="Varga T."/>
            <person name="Krizsan K."/>
            <person name="Foldi C."/>
            <person name="Dima B."/>
            <person name="Sanchez-Garcia M."/>
            <person name="Sanchez-Ramirez S."/>
            <person name="Szollosi G.J."/>
            <person name="Szarkandi J.G."/>
            <person name="Papp V."/>
            <person name="Albert L."/>
            <person name="Andreopoulos W."/>
            <person name="Angelini C."/>
            <person name="Antonin V."/>
            <person name="Barry K.W."/>
            <person name="Bougher N.L."/>
            <person name="Buchanan P."/>
            <person name="Buyck B."/>
            <person name="Bense V."/>
            <person name="Catcheside P."/>
            <person name="Chovatia M."/>
            <person name="Cooper J."/>
            <person name="Damon W."/>
            <person name="Desjardin D."/>
            <person name="Finy P."/>
            <person name="Geml J."/>
            <person name="Haridas S."/>
            <person name="Hughes K."/>
            <person name="Justo A."/>
            <person name="Karasinski D."/>
            <person name="Kautmanova I."/>
            <person name="Kiss B."/>
            <person name="Kocsube S."/>
            <person name="Kotiranta H."/>
            <person name="LaButti K.M."/>
            <person name="Lechner B.E."/>
            <person name="Liimatainen K."/>
            <person name="Lipzen A."/>
            <person name="Lukacs Z."/>
            <person name="Mihaltcheva S."/>
            <person name="Morgado L.N."/>
            <person name="Niskanen T."/>
            <person name="Noordeloos M.E."/>
            <person name="Ohm R.A."/>
            <person name="Ortiz-Santana B."/>
            <person name="Ovrebo C."/>
            <person name="Racz N."/>
            <person name="Riley R."/>
            <person name="Savchenko A."/>
            <person name="Shiryaev A."/>
            <person name="Soop K."/>
            <person name="Spirin V."/>
            <person name="Szebenyi C."/>
            <person name="Tomsovsky M."/>
            <person name="Tulloss R.E."/>
            <person name="Uehling J."/>
            <person name="Grigoriev I.V."/>
            <person name="Vagvolgyi C."/>
            <person name="Papp T."/>
            <person name="Martin F.M."/>
            <person name="Miettinen O."/>
            <person name="Hibbett D.S."/>
            <person name="Nagy L.G."/>
        </authorList>
    </citation>
    <scope>NUCLEOTIDE SEQUENCE [LARGE SCALE GENOMIC DNA]</scope>
    <source>
        <strain evidence="2 3">HHB13444</strain>
    </source>
</reference>
<feature type="region of interest" description="Disordered" evidence="1">
    <location>
        <begin position="108"/>
        <end position="130"/>
    </location>
</feature>
<dbReference type="AlphaFoldDB" id="A0A5C3P8F1"/>
<evidence type="ECO:0000313" key="2">
    <source>
        <dbReference type="EMBL" id="TFK85197.1"/>
    </source>
</evidence>
<protein>
    <submittedName>
        <fullName evidence="2">Uncharacterized protein</fullName>
    </submittedName>
</protein>
<sequence length="130" mass="15034">MQLTWQQWLVVASVYATSDEDREEITYGQYLNVMEAAGFKQHETLTGTLRPPLRFKHLPNGCELLTFNPCGRSLNCEMLNTMQVKLQTRMRELYGLELDDFSVARKETWEDPADPSDPVPIADQAQFYDK</sequence>
<gene>
    <name evidence="2" type="ORF">K466DRAFT_601374</name>
</gene>
<name>A0A5C3P8F1_9APHY</name>
<organism evidence="2 3">
    <name type="scientific">Polyporus arcularius HHB13444</name>
    <dbReference type="NCBI Taxonomy" id="1314778"/>
    <lineage>
        <taxon>Eukaryota</taxon>
        <taxon>Fungi</taxon>
        <taxon>Dikarya</taxon>
        <taxon>Basidiomycota</taxon>
        <taxon>Agaricomycotina</taxon>
        <taxon>Agaricomycetes</taxon>
        <taxon>Polyporales</taxon>
        <taxon>Polyporaceae</taxon>
        <taxon>Polyporus</taxon>
    </lineage>
</organism>
<keyword evidence="3" id="KW-1185">Reference proteome</keyword>
<dbReference type="EMBL" id="ML211267">
    <property type="protein sequence ID" value="TFK85197.1"/>
    <property type="molecule type" value="Genomic_DNA"/>
</dbReference>
<proteinExistence type="predicted"/>